<dbReference type="OrthoDB" id="9809073at2"/>
<evidence type="ECO:0000256" key="2">
    <source>
        <dbReference type="ARBA" id="ARBA00022980"/>
    </source>
</evidence>
<dbReference type="PANTHER" id="PTHR14413">
    <property type="entry name" value="RIBOSOMAL PROTEIN L17"/>
    <property type="match status" value="1"/>
</dbReference>
<dbReference type="NCBIfam" id="TIGR00059">
    <property type="entry name" value="L17"/>
    <property type="match status" value="1"/>
</dbReference>
<dbReference type="InterPro" id="IPR036373">
    <property type="entry name" value="Ribosomal_bL17_sf"/>
</dbReference>
<evidence type="ECO:0000256" key="5">
    <source>
        <dbReference type="RuleBase" id="RU000660"/>
    </source>
</evidence>
<gene>
    <name evidence="7" type="primary">rplQ</name>
    <name evidence="7" type="ORF">FZC36_00530</name>
</gene>
<organism evidence="7 8">
    <name type="scientific">Candidatus Nesciobacter abundans</name>
    <dbReference type="NCBI Taxonomy" id="2601668"/>
    <lineage>
        <taxon>Bacteria</taxon>
        <taxon>Pseudomonadati</taxon>
        <taxon>Pseudomonadota</taxon>
        <taxon>Alphaproteobacteria</taxon>
        <taxon>Holosporales</taxon>
        <taxon>Holosporaceae</taxon>
        <taxon>Candidatus Nesciobacter</taxon>
    </lineage>
</organism>
<comment type="similarity">
    <text evidence="1 5">Belongs to the bacterial ribosomal protein bL17 family.</text>
</comment>
<dbReference type="Proteomes" id="UP000324924">
    <property type="component" value="Chromosome"/>
</dbReference>
<reference evidence="7 8" key="1">
    <citation type="submission" date="2019-08" db="EMBL/GenBank/DDBJ databases">
        <title>Highly reduced genomes of protist endosymbionts show evolutionary convergence.</title>
        <authorList>
            <person name="George E."/>
            <person name="Husnik F."/>
            <person name="Tashyreva D."/>
            <person name="Prokopchuk G."/>
            <person name="Horak A."/>
            <person name="Kwong W.K."/>
            <person name="Lukes J."/>
            <person name="Keeling P.J."/>
        </authorList>
    </citation>
    <scope>NUCLEOTIDE SEQUENCE [LARGE SCALE GENOMIC DNA]</scope>
    <source>
        <strain evidence="7">1604HC</strain>
    </source>
</reference>
<evidence type="ECO:0000313" key="8">
    <source>
        <dbReference type="Proteomes" id="UP000324924"/>
    </source>
</evidence>
<name>A0A5C0UFQ8_9PROT</name>
<dbReference type="Gene3D" id="3.90.1030.10">
    <property type="entry name" value="Ribosomal protein L17"/>
    <property type="match status" value="1"/>
</dbReference>
<evidence type="ECO:0000256" key="6">
    <source>
        <dbReference type="RuleBase" id="RU000661"/>
    </source>
</evidence>
<sequence>MRHKQNKSKLNMKGGHRKSLFMNLSKSLIKTISDDKKIKTTLAKAKAFKPKVERMITTMKGFDSDEKIASVRRAVSFFGDKEFVMKHISLVSDKYKDRNGGYTRIIKLPRRKSDGSKMCFVELV</sequence>
<keyword evidence="2 5" id="KW-0689">Ribosomal protein</keyword>
<dbReference type="EMBL" id="CP043314">
    <property type="protein sequence ID" value="QEK38925.1"/>
    <property type="molecule type" value="Genomic_DNA"/>
</dbReference>
<dbReference type="AlphaFoldDB" id="A0A5C0UFQ8"/>
<dbReference type="SUPFAM" id="SSF64263">
    <property type="entry name" value="Prokaryotic ribosomal protein L17"/>
    <property type="match status" value="1"/>
</dbReference>
<keyword evidence="8" id="KW-1185">Reference proteome</keyword>
<accession>A0A5C0UFQ8</accession>
<dbReference type="GO" id="GO:0003735">
    <property type="term" value="F:structural constituent of ribosome"/>
    <property type="evidence" value="ECO:0007669"/>
    <property type="project" value="InterPro"/>
</dbReference>
<dbReference type="GO" id="GO:0006412">
    <property type="term" value="P:translation"/>
    <property type="evidence" value="ECO:0007669"/>
    <property type="project" value="InterPro"/>
</dbReference>
<evidence type="ECO:0000256" key="4">
    <source>
        <dbReference type="ARBA" id="ARBA00035494"/>
    </source>
</evidence>
<proteinExistence type="inferred from homology"/>
<protein>
    <recommendedName>
        <fullName evidence="4 6">50S ribosomal protein L17</fullName>
    </recommendedName>
</protein>
<evidence type="ECO:0000256" key="3">
    <source>
        <dbReference type="ARBA" id="ARBA00023274"/>
    </source>
</evidence>
<evidence type="ECO:0000256" key="1">
    <source>
        <dbReference type="ARBA" id="ARBA00008777"/>
    </source>
</evidence>
<dbReference type="KEGG" id="nabu:FZC36_00530"/>
<keyword evidence="3 5" id="KW-0687">Ribonucleoprotein</keyword>
<evidence type="ECO:0000313" key="7">
    <source>
        <dbReference type="EMBL" id="QEK38925.1"/>
    </source>
</evidence>
<dbReference type="GO" id="GO:0022625">
    <property type="term" value="C:cytosolic large ribosomal subunit"/>
    <property type="evidence" value="ECO:0007669"/>
    <property type="project" value="TreeGrafter"/>
</dbReference>
<dbReference type="InterPro" id="IPR000456">
    <property type="entry name" value="Ribosomal_bL17"/>
</dbReference>
<dbReference type="PANTHER" id="PTHR14413:SF16">
    <property type="entry name" value="LARGE RIBOSOMAL SUBUNIT PROTEIN BL17M"/>
    <property type="match status" value="1"/>
</dbReference>
<dbReference type="Pfam" id="PF01196">
    <property type="entry name" value="Ribosomal_L17"/>
    <property type="match status" value="1"/>
</dbReference>